<dbReference type="PANTHER" id="PTHR21248:SF22">
    <property type="entry name" value="PHOSPHOLIPASE D"/>
    <property type="match status" value="1"/>
</dbReference>
<keyword evidence="4" id="KW-0808">Transferase</keyword>
<dbReference type="GO" id="GO:0008808">
    <property type="term" value="F:cardiolipin synthase activity"/>
    <property type="evidence" value="ECO:0007669"/>
    <property type="project" value="UniProtKB-UniRule"/>
</dbReference>
<dbReference type="AlphaFoldDB" id="A0A1I6FTW1"/>
<keyword evidence="6" id="KW-0677">Repeat</keyword>
<dbReference type="PROSITE" id="PS50035">
    <property type="entry name" value="PLD"/>
    <property type="match status" value="2"/>
</dbReference>
<protein>
    <recommendedName>
        <fullName evidence="12">Cardiolipin synthase</fullName>
        <ecNumber evidence="12">2.7.8.-</ecNumber>
    </recommendedName>
</protein>
<dbReference type="InterPro" id="IPR025202">
    <property type="entry name" value="PLD-like_dom"/>
</dbReference>
<evidence type="ECO:0000256" key="9">
    <source>
        <dbReference type="ARBA" id="ARBA00023136"/>
    </source>
</evidence>
<reference evidence="15 16" key="1">
    <citation type="submission" date="2016-10" db="EMBL/GenBank/DDBJ databases">
        <authorList>
            <person name="de Groot N.N."/>
        </authorList>
    </citation>
    <scope>NUCLEOTIDE SEQUENCE [LARGE SCALE GENOMIC DNA]</scope>
    <source>
        <strain evidence="15 16">DSM 21019</strain>
    </source>
</reference>
<evidence type="ECO:0000256" key="13">
    <source>
        <dbReference type="SAM" id="Phobius"/>
    </source>
</evidence>
<feature type="domain" description="PLD phosphodiesterase" evidence="14">
    <location>
        <begin position="374"/>
        <end position="401"/>
    </location>
</feature>
<keyword evidence="3" id="KW-0444">Lipid biosynthesis</keyword>
<evidence type="ECO:0000259" key="14">
    <source>
        <dbReference type="PROSITE" id="PS50035"/>
    </source>
</evidence>
<dbReference type="EMBL" id="FOYQ01000001">
    <property type="protein sequence ID" value="SFR33334.1"/>
    <property type="molecule type" value="Genomic_DNA"/>
</dbReference>
<evidence type="ECO:0000256" key="11">
    <source>
        <dbReference type="ARBA" id="ARBA00023264"/>
    </source>
</evidence>
<evidence type="ECO:0000256" key="1">
    <source>
        <dbReference type="ARBA" id="ARBA00004651"/>
    </source>
</evidence>
<keyword evidence="9 13" id="KW-0472">Membrane</keyword>
<evidence type="ECO:0000313" key="16">
    <source>
        <dbReference type="Proteomes" id="UP000199534"/>
    </source>
</evidence>
<dbReference type="EC" id="2.7.8.-" evidence="12"/>
<keyword evidence="16" id="KW-1185">Reference proteome</keyword>
<keyword evidence="8" id="KW-0443">Lipid metabolism</keyword>
<feature type="domain" description="PLD phosphodiesterase" evidence="14">
    <location>
        <begin position="196"/>
        <end position="223"/>
    </location>
</feature>
<comment type="subcellular location">
    <subcellularLocation>
        <location evidence="1">Cell membrane</location>
        <topology evidence="1">Multi-pass membrane protein</topology>
    </subcellularLocation>
</comment>
<evidence type="ECO:0000256" key="6">
    <source>
        <dbReference type="ARBA" id="ARBA00022737"/>
    </source>
</evidence>
<evidence type="ECO:0000313" key="15">
    <source>
        <dbReference type="EMBL" id="SFR33334.1"/>
    </source>
</evidence>
<dbReference type="PANTHER" id="PTHR21248">
    <property type="entry name" value="CARDIOLIPIN SYNTHASE"/>
    <property type="match status" value="1"/>
</dbReference>
<dbReference type="NCBIfam" id="TIGR04265">
    <property type="entry name" value="bac_cardiolipin"/>
    <property type="match status" value="1"/>
</dbReference>
<dbReference type="RefSeq" id="WP_245759725.1">
    <property type="nucleotide sequence ID" value="NZ_FOYQ01000001.1"/>
</dbReference>
<dbReference type="Gene3D" id="3.30.870.10">
    <property type="entry name" value="Endonuclease Chain A"/>
    <property type="match status" value="2"/>
</dbReference>
<dbReference type="InterPro" id="IPR022924">
    <property type="entry name" value="Cardiolipin_synthase"/>
</dbReference>
<keyword evidence="2" id="KW-1003">Cell membrane</keyword>
<dbReference type="Pfam" id="PF13396">
    <property type="entry name" value="PLDc_N"/>
    <property type="match status" value="1"/>
</dbReference>
<dbReference type="SMART" id="SM00155">
    <property type="entry name" value="PLDc"/>
    <property type="match status" value="2"/>
</dbReference>
<evidence type="ECO:0000256" key="3">
    <source>
        <dbReference type="ARBA" id="ARBA00022516"/>
    </source>
</evidence>
<name>A0A1I6FTW1_9FLAO</name>
<dbReference type="SUPFAM" id="SSF56024">
    <property type="entry name" value="Phospholipase D/nuclease"/>
    <property type="match status" value="2"/>
</dbReference>
<evidence type="ECO:0000256" key="5">
    <source>
        <dbReference type="ARBA" id="ARBA00022692"/>
    </source>
</evidence>
<gene>
    <name evidence="15" type="ORF">SAMN04490243_0655</name>
</gene>
<dbReference type="CDD" id="cd09110">
    <property type="entry name" value="PLDc_CLS_1"/>
    <property type="match status" value="1"/>
</dbReference>
<organism evidence="15 16">
    <name type="scientific">Robiginitalea myxolifaciens</name>
    <dbReference type="NCBI Taxonomy" id="400055"/>
    <lineage>
        <taxon>Bacteria</taxon>
        <taxon>Pseudomonadati</taxon>
        <taxon>Bacteroidota</taxon>
        <taxon>Flavobacteriia</taxon>
        <taxon>Flavobacteriales</taxon>
        <taxon>Flavobacteriaceae</taxon>
        <taxon>Robiginitalea</taxon>
    </lineage>
</organism>
<dbReference type="Proteomes" id="UP000199534">
    <property type="component" value="Unassembled WGS sequence"/>
</dbReference>
<dbReference type="GO" id="GO:0032049">
    <property type="term" value="P:cardiolipin biosynthetic process"/>
    <property type="evidence" value="ECO:0007669"/>
    <property type="project" value="UniProtKB-UniRule"/>
</dbReference>
<keyword evidence="11" id="KW-1208">Phospholipid metabolism</keyword>
<dbReference type="GO" id="GO:0005886">
    <property type="term" value="C:plasma membrane"/>
    <property type="evidence" value="ECO:0007669"/>
    <property type="project" value="UniProtKB-SubCell"/>
</dbReference>
<evidence type="ECO:0000256" key="12">
    <source>
        <dbReference type="NCBIfam" id="TIGR04265"/>
    </source>
</evidence>
<dbReference type="CDD" id="cd09112">
    <property type="entry name" value="PLDc_CLS_2"/>
    <property type="match status" value="1"/>
</dbReference>
<feature type="transmembrane region" description="Helical" evidence="13">
    <location>
        <begin position="28"/>
        <end position="45"/>
    </location>
</feature>
<evidence type="ECO:0000256" key="4">
    <source>
        <dbReference type="ARBA" id="ARBA00022679"/>
    </source>
</evidence>
<evidence type="ECO:0000256" key="10">
    <source>
        <dbReference type="ARBA" id="ARBA00023209"/>
    </source>
</evidence>
<dbReference type="Pfam" id="PF13091">
    <property type="entry name" value="PLDc_2"/>
    <property type="match status" value="2"/>
</dbReference>
<evidence type="ECO:0000256" key="8">
    <source>
        <dbReference type="ARBA" id="ARBA00023098"/>
    </source>
</evidence>
<dbReference type="InterPro" id="IPR027379">
    <property type="entry name" value="CLS_N"/>
</dbReference>
<evidence type="ECO:0000256" key="2">
    <source>
        <dbReference type="ARBA" id="ARBA00022475"/>
    </source>
</evidence>
<keyword evidence="10" id="KW-0594">Phospholipid biosynthesis</keyword>
<keyword evidence="5 13" id="KW-0812">Transmembrane</keyword>
<evidence type="ECO:0000256" key="7">
    <source>
        <dbReference type="ARBA" id="ARBA00022989"/>
    </source>
</evidence>
<sequence length="461" mass="52228">MLYALVALILILGLLVHGAKPSKTLAWILAILTVPVGGILFYWVLGRNRRRKKLSIDKLTLPGEPEPTSASLPVDSLLIQKVVRIAYNHNQLAPSQDNALRLLTDGKSTFEAIFQALEGARDHIHLQYYIFEEGELTQRLLELFKLKITQGVRVRLIYDVIGSLTLSAAYRRKLEKAGVEVFPFLPFRFGRFLESLNHRNHRKIIVVDNRVAFTGGINMSDKYLKGDPVLGNWHDLYLRISGRAAWHLNRIFVEDWYMVSGQDIFDPQWEQARITPAPGKVAIQILHGGPDDDFASLEWVYLAALLNAQHYVYIINPYIIPGPALQKAMVAASRSGIDVRVLLSESSDSRIVGWSVRSYFEGFLKAGIKIYLYPEGFLHSKMVVADDNFAMVGTANLDSRSLEHNFEVNALVYDEAVAQKLKEDFLKEINISRMLAYHEFRDRSWGARLKEGIGRVLSPLL</sequence>
<accession>A0A1I6FTW1</accession>
<keyword evidence="7 13" id="KW-1133">Transmembrane helix</keyword>
<proteinExistence type="predicted"/>
<dbReference type="InterPro" id="IPR001736">
    <property type="entry name" value="PLipase_D/transphosphatidylase"/>
</dbReference>